<proteinExistence type="predicted"/>
<keyword evidence="5" id="KW-1185">Reference proteome</keyword>
<reference evidence="4" key="1">
    <citation type="submission" date="2021-12" db="EMBL/GenBank/DDBJ databases">
        <title>Novel species in genus Dyadobacter.</title>
        <authorList>
            <person name="Ma C."/>
        </authorList>
    </citation>
    <scope>NUCLEOTIDE SEQUENCE</scope>
    <source>
        <strain evidence="4">LJ419</strain>
    </source>
</reference>
<dbReference type="InterPro" id="IPR046947">
    <property type="entry name" value="LytR-like"/>
</dbReference>
<dbReference type="Pfam" id="PF04397">
    <property type="entry name" value="LytTR"/>
    <property type="match status" value="1"/>
</dbReference>
<dbReference type="InterPro" id="IPR011006">
    <property type="entry name" value="CheY-like_superfamily"/>
</dbReference>
<dbReference type="SMART" id="SM00850">
    <property type="entry name" value="LytTR"/>
    <property type="match status" value="1"/>
</dbReference>
<dbReference type="PANTHER" id="PTHR37299:SF1">
    <property type="entry name" value="STAGE 0 SPORULATION PROTEIN A HOMOLOG"/>
    <property type="match status" value="1"/>
</dbReference>
<dbReference type="GO" id="GO:0000156">
    <property type="term" value="F:phosphorelay response regulator activity"/>
    <property type="evidence" value="ECO:0007669"/>
    <property type="project" value="InterPro"/>
</dbReference>
<evidence type="ECO:0000313" key="5">
    <source>
        <dbReference type="Proteomes" id="UP001139000"/>
    </source>
</evidence>
<dbReference type="SUPFAM" id="SSF52172">
    <property type="entry name" value="CheY-like"/>
    <property type="match status" value="1"/>
</dbReference>
<protein>
    <submittedName>
        <fullName evidence="4">Response regulator transcription factor</fullName>
    </submittedName>
</protein>
<evidence type="ECO:0000313" key="4">
    <source>
        <dbReference type="EMBL" id="MCF0064303.1"/>
    </source>
</evidence>
<dbReference type="PROSITE" id="PS50930">
    <property type="entry name" value="HTH_LYTTR"/>
    <property type="match status" value="1"/>
</dbReference>
<evidence type="ECO:0000259" key="3">
    <source>
        <dbReference type="PROSITE" id="PS50930"/>
    </source>
</evidence>
<keyword evidence="1" id="KW-0597">Phosphoprotein</keyword>
<dbReference type="PROSITE" id="PS50110">
    <property type="entry name" value="RESPONSE_REGULATORY"/>
    <property type="match status" value="1"/>
</dbReference>
<gene>
    <name evidence="4" type="ORF">LXM26_22490</name>
</gene>
<dbReference type="SMART" id="SM00448">
    <property type="entry name" value="REC"/>
    <property type="match status" value="1"/>
</dbReference>
<feature type="modified residue" description="4-aspartylphosphate" evidence="1">
    <location>
        <position position="59"/>
    </location>
</feature>
<feature type="domain" description="Response regulatory" evidence="2">
    <location>
        <begin position="8"/>
        <end position="119"/>
    </location>
</feature>
<dbReference type="GO" id="GO:0003677">
    <property type="term" value="F:DNA binding"/>
    <property type="evidence" value="ECO:0007669"/>
    <property type="project" value="InterPro"/>
</dbReference>
<organism evidence="4 5">
    <name type="scientific">Dyadobacter chenwenxiniae</name>
    <dbReference type="NCBI Taxonomy" id="2906456"/>
    <lineage>
        <taxon>Bacteria</taxon>
        <taxon>Pseudomonadati</taxon>
        <taxon>Bacteroidota</taxon>
        <taxon>Cytophagia</taxon>
        <taxon>Cytophagales</taxon>
        <taxon>Spirosomataceae</taxon>
        <taxon>Dyadobacter</taxon>
    </lineage>
</organism>
<dbReference type="InterPro" id="IPR001789">
    <property type="entry name" value="Sig_transdc_resp-reg_receiver"/>
</dbReference>
<dbReference type="Pfam" id="PF00072">
    <property type="entry name" value="Response_reg"/>
    <property type="match status" value="1"/>
</dbReference>
<feature type="domain" description="HTH LytTR-type" evidence="3">
    <location>
        <begin position="144"/>
        <end position="217"/>
    </location>
</feature>
<dbReference type="Gene3D" id="2.40.50.1020">
    <property type="entry name" value="LytTr DNA-binding domain"/>
    <property type="match status" value="1"/>
</dbReference>
<evidence type="ECO:0000256" key="1">
    <source>
        <dbReference type="PROSITE-ProRule" id="PRU00169"/>
    </source>
</evidence>
<name>A0A9X1TN68_9BACT</name>
<dbReference type="InterPro" id="IPR007492">
    <property type="entry name" value="LytTR_DNA-bd_dom"/>
</dbReference>
<comment type="caution">
    <text evidence="4">The sequence shown here is derived from an EMBL/GenBank/DDBJ whole genome shotgun (WGS) entry which is preliminary data.</text>
</comment>
<dbReference type="Proteomes" id="UP001139000">
    <property type="component" value="Unassembled WGS sequence"/>
</dbReference>
<dbReference type="RefSeq" id="WP_234657238.1">
    <property type="nucleotide sequence ID" value="NZ_CP094997.1"/>
</dbReference>
<dbReference type="Gene3D" id="3.40.50.2300">
    <property type="match status" value="1"/>
</dbReference>
<dbReference type="PANTHER" id="PTHR37299">
    <property type="entry name" value="TRANSCRIPTIONAL REGULATOR-RELATED"/>
    <property type="match status" value="1"/>
</dbReference>
<dbReference type="EMBL" id="JAJTTC010000007">
    <property type="protein sequence ID" value="MCF0064303.1"/>
    <property type="molecule type" value="Genomic_DNA"/>
</dbReference>
<evidence type="ECO:0000259" key="2">
    <source>
        <dbReference type="PROSITE" id="PS50110"/>
    </source>
</evidence>
<sequence length="242" mass="27621">MNRSRNFKAMAIDDEPIALRVIETHAQKISQLDLVQTTTNAVQGLQFALQHEVDIIFLDIQMPDLTGFQLLKQLSDKSKIVLTTAYPQYALQGYEHDVIDYLLKPISFDRFFQSFQKVQRLFQLKAPVSNGQEGLGPASTHGVIFIKTEHKLVRVNHDDVFYLQGGKDYTTIFTRTDKLLSLTSLTKFEEALPAPLFLRVHKSFLVAVNKIHFIERQRIFIENAVIPIGDSYKDAVIRNTGI</sequence>
<dbReference type="AlphaFoldDB" id="A0A9X1TN68"/>
<accession>A0A9X1TN68</accession>